<dbReference type="RefSeq" id="WP_051885695.1">
    <property type="nucleotide sequence ID" value="NZ_JBEWQG010000001.1"/>
</dbReference>
<evidence type="ECO:0000256" key="2">
    <source>
        <dbReference type="ARBA" id="ARBA00022737"/>
    </source>
</evidence>
<dbReference type="EMBL" id="MUGY01000004">
    <property type="protein sequence ID" value="OXA96749.1"/>
    <property type="molecule type" value="Genomic_DNA"/>
</dbReference>
<feature type="chain" id="PRO_5001802868" description="Internalin" evidence="3">
    <location>
        <begin position="23"/>
        <end position="396"/>
    </location>
</feature>
<reference evidence="5 7" key="2">
    <citation type="submission" date="2016-11" db="EMBL/GenBank/DDBJ databases">
        <title>Whole genomes of Flavobacteriaceae.</title>
        <authorList>
            <person name="Stine C."/>
            <person name="Li C."/>
            <person name="Tadesse D."/>
        </authorList>
    </citation>
    <scope>NUCLEOTIDE SEQUENCE [LARGE SCALE GENOMIC DNA]</scope>
    <source>
        <strain evidence="5 7">ATCC 29551</strain>
    </source>
</reference>
<accession>A0A086AHR5</accession>
<evidence type="ECO:0000256" key="3">
    <source>
        <dbReference type="SAM" id="SignalP"/>
    </source>
</evidence>
<organism evidence="4 6">
    <name type="scientific">Flavobacterium hydatis</name>
    <name type="common">Cytophaga aquatilis</name>
    <dbReference type="NCBI Taxonomy" id="991"/>
    <lineage>
        <taxon>Bacteria</taxon>
        <taxon>Pseudomonadati</taxon>
        <taxon>Bacteroidota</taxon>
        <taxon>Flavobacteriia</taxon>
        <taxon>Flavobacteriales</taxon>
        <taxon>Flavobacteriaceae</taxon>
        <taxon>Flavobacterium</taxon>
    </lineage>
</organism>
<dbReference type="Proteomes" id="UP000028712">
    <property type="component" value="Unassembled WGS sequence"/>
</dbReference>
<dbReference type="EMBL" id="JPRM01000015">
    <property type="protein sequence ID" value="KFF16229.1"/>
    <property type="molecule type" value="Genomic_DNA"/>
</dbReference>
<comment type="caution">
    <text evidence="4">The sequence shown here is derived from an EMBL/GenBank/DDBJ whole genome shotgun (WGS) entry which is preliminary data.</text>
</comment>
<proteinExistence type="predicted"/>
<evidence type="ECO:0000313" key="5">
    <source>
        <dbReference type="EMBL" id="OXA96749.1"/>
    </source>
</evidence>
<keyword evidence="3" id="KW-0732">Signal</keyword>
<dbReference type="OrthoDB" id="3179827at2"/>
<keyword evidence="7" id="KW-1185">Reference proteome</keyword>
<dbReference type="eggNOG" id="COG4886">
    <property type="taxonomic scope" value="Bacteria"/>
</dbReference>
<protein>
    <recommendedName>
        <fullName evidence="8">Internalin</fullName>
    </recommendedName>
</protein>
<evidence type="ECO:0000256" key="1">
    <source>
        <dbReference type="ARBA" id="ARBA00022614"/>
    </source>
</evidence>
<dbReference type="GO" id="GO:0035591">
    <property type="term" value="F:signaling adaptor activity"/>
    <property type="evidence" value="ECO:0007669"/>
    <property type="project" value="TreeGrafter"/>
</dbReference>
<gene>
    <name evidence="5" type="ORF">B0A62_05700</name>
    <name evidence="4" type="ORF">IW20_10715</name>
</gene>
<feature type="signal peptide" evidence="3">
    <location>
        <begin position="1"/>
        <end position="22"/>
    </location>
</feature>
<dbReference type="Gene3D" id="3.80.10.10">
    <property type="entry name" value="Ribonuclease Inhibitor"/>
    <property type="match status" value="1"/>
</dbReference>
<dbReference type="PANTHER" id="PTHR47566:SF1">
    <property type="entry name" value="PROTEIN NUD1"/>
    <property type="match status" value="1"/>
</dbReference>
<dbReference type="Proteomes" id="UP000198424">
    <property type="component" value="Unassembled WGS sequence"/>
</dbReference>
<evidence type="ECO:0000313" key="6">
    <source>
        <dbReference type="Proteomes" id="UP000028712"/>
    </source>
</evidence>
<dbReference type="AlphaFoldDB" id="A0A086AHR5"/>
<keyword evidence="2" id="KW-0677">Repeat</keyword>
<evidence type="ECO:0000313" key="7">
    <source>
        <dbReference type="Proteomes" id="UP000198424"/>
    </source>
</evidence>
<dbReference type="STRING" id="991.IW20_10715"/>
<name>A0A086AHR5_FLAHY</name>
<reference evidence="4 6" key="1">
    <citation type="submission" date="2014-07" db="EMBL/GenBank/DDBJ databases">
        <title>Genome of Flavobacterium hydatis DSM 2063.</title>
        <authorList>
            <person name="Pipes S.E."/>
            <person name="Stropko S.J."/>
            <person name="Newman J.D."/>
        </authorList>
    </citation>
    <scope>NUCLEOTIDE SEQUENCE [LARGE SCALE GENOMIC DNA]</scope>
    <source>
        <strain evidence="4 6">DSM 2063</strain>
    </source>
</reference>
<dbReference type="PANTHER" id="PTHR47566">
    <property type="match status" value="1"/>
</dbReference>
<sequence length="396" mass="45319">MIVKIKPLFIFFVFLLCGNLQAQKYHEDDKEGLRVFLRQPTKQSGRLNLHMLGLTKVDTLKWNTSETWISKLTEYCTWNTVSPQRLIKLDVGSLDFDNRLYGTLDARKFIFLEELNCLENQLTLLDVSKNVNLRVLDCRFNLLMALDVLGAVNLKELNCSNNNLTALDVSKNVNLTMLNCRSNQLAFLDVSRSLNLNEFWCNSNQLTSLDVSKNLNLEELICFENKLTSLDVSNNLNLTFLGCSFNQLTFLDVSKNVNLKELNCTDNLLTSLDTSKDVKLSYLYCSENQLLFSALPTKETPLSSVFYRPQKRIDGGFISVGQKIDLSREYMIKGNTTVYEWYVGPGKPIKLSQIANGEFVVEKTYDEKTLICKMRNAAYPNFVIEYSVTIKDNKKV</sequence>
<keyword evidence="1" id="KW-0433">Leucine-rich repeat</keyword>
<dbReference type="SUPFAM" id="SSF52058">
    <property type="entry name" value="L domain-like"/>
    <property type="match status" value="1"/>
</dbReference>
<dbReference type="InterPro" id="IPR032675">
    <property type="entry name" value="LRR_dom_sf"/>
</dbReference>
<evidence type="ECO:0000313" key="4">
    <source>
        <dbReference type="EMBL" id="KFF16229.1"/>
    </source>
</evidence>
<evidence type="ECO:0008006" key="8">
    <source>
        <dbReference type="Google" id="ProtNLM"/>
    </source>
</evidence>
<dbReference type="InterPro" id="IPR052574">
    <property type="entry name" value="CDIRP"/>
</dbReference>